<reference evidence="2 3" key="1">
    <citation type="submission" date="2020-05" db="EMBL/GenBank/DDBJ databases">
        <title>Identification and distribution of gene clusters putatively required for synthesis of sphingolipid metabolism inhibitors in phylogenetically diverse species of the filamentous fungus Fusarium.</title>
        <authorList>
            <person name="Kim H.-S."/>
            <person name="Busman M."/>
            <person name="Brown D.W."/>
            <person name="Divon H."/>
            <person name="Uhlig S."/>
            <person name="Proctor R.H."/>
        </authorList>
    </citation>
    <scope>NUCLEOTIDE SEQUENCE [LARGE SCALE GENOMIC DNA]</scope>
    <source>
        <strain evidence="2 3">NRRL 25311</strain>
    </source>
</reference>
<keyword evidence="3" id="KW-1185">Reference proteome</keyword>
<dbReference type="AlphaFoldDB" id="A0A8H5T8Q3"/>
<dbReference type="EMBL" id="JAAOAK010000452">
    <property type="protein sequence ID" value="KAF5665098.1"/>
    <property type="molecule type" value="Genomic_DNA"/>
</dbReference>
<accession>A0A8H5T8Q3</accession>
<name>A0A8H5T8Q3_9HYPO</name>
<evidence type="ECO:0000313" key="3">
    <source>
        <dbReference type="Proteomes" id="UP000562682"/>
    </source>
</evidence>
<organism evidence="2 3">
    <name type="scientific">Fusarium denticulatum</name>
    <dbReference type="NCBI Taxonomy" id="48507"/>
    <lineage>
        <taxon>Eukaryota</taxon>
        <taxon>Fungi</taxon>
        <taxon>Dikarya</taxon>
        <taxon>Ascomycota</taxon>
        <taxon>Pezizomycotina</taxon>
        <taxon>Sordariomycetes</taxon>
        <taxon>Hypocreomycetidae</taxon>
        <taxon>Hypocreales</taxon>
        <taxon>Nectriaceae</taxon>
        <taxon>Fusarium</taxon>
        <taxon>Fusarium fujikuroi species complex</taxon>
    </lineage>
</organism>
<sequence>MHTYVEGQWSQETGEEEWQQQSVHFFTYYRELEIFQPAHEFTRQRPTKKRKRKQKQNRANPGSQHQMDIFLPNRLHKRRGLSTGTFYNARRTCRHEGLALPASIPFYQVLTYVTSLPSRNSDSSTRRWPVATSLDERHGK</sequence>
<evidence type="ECO:0000313" key="2">
    <source>
        <dbReference type="EMBL" id="KAF5665098.1"/>
    </source>
</evidence>
<proteinExistence type="predicted"/>
<comment type="caution">
    <text evidence="2">The sequence shown here is derived from an EMBL/GenBank/DDBJ whole genome shotgun (WGS) entry which is preliminary data.</text>
</comment>
<feature type="region of interest" description="Disordered" evidence="1">
    <location>
        <begin position="39"/>
        <end position="74"/>
    </location>
</feature>
<protein>
    <submittedName>
        <fullName evidence="2">Uncharacterized protein</fullName>
    </submittedName>
</protein>
<feature type="compositionally biased region" description="Basic residues" evidence="1">
    <location>
        <begin position="45"/>
        <end position="56"/>
    </location>
</feature>
<evidence type="ECO:0000256" key="1">
    <source>
        <dbReference type="SAM" id="MobiDB-lite"/>
    </source>
</evidence>
<gene>
    <name evidence="2" type="ORF">FDENT_12671</name>
</gene>
<dbReference type="Proteomes" id="UP000562682">
    <property type="component" value="Unassembled WGS sequence"/>
</dbReference>
<feature type="region of interest" description="Disordered" evidence="1">
    <location>
        <begin position="117"/>
        <end position="140"/>
    </location>
</feature>